<dbReference type="Proteomes" id="UP001623660">
    <property type="component" value="Unassembled WGS sequence"/>
</dbReference>
<keyword evidence="1" id="KW-0175">Coiled coil</keyword>
<dbReference type="RefSeq" id="WP_406792573.1">
    <property type="nucleotide sequence ID" value="NZ_JBJHZX010000018.1"/>
</dbReference>
<dbReference type="InterPro" id="IPR038109">
    <property type="entry name" value="DNA_bind_recomb_sf"/>
</dbReference>
<dbReference type="SUPFAM" id="SSF53041">
    <property type="entry name" value="Resolvase-like"/>
    <property type="match status" value="1"/>
</dbReference>
<protein>
    <submittedName>
        <fullName evidence="4">Recombinase family protein</fullName>
    </submittedName>
</protein>
<dbReference type="SMART" id="SM00857">
    <property type="entry name" value="Resolvase"/>
    <property type="match status" value="1"/>
</dbReference>
<dbReference type="Pfam" id="PF13408">
    <property type="entry name" value="Zn_ribbon_recom"/>
    <property type="match status" value="1"/>
</dbReference>
<evidence type="ECO:0000313" key="4">
    <source>
        <dbReference type="EMBL" id="MFL0196461.1"/>
    </source>
</evidence>
<dbReference type="Pfam" id="PF07508">
    <property type="entry name" value="Recombinase"/>
    <property type="match status" value="1"/>
</dbReference>
<dbReference type="PROSITE" id="PS51737">
    <property type="entry name" value="RECOMBINASE_DNA_BIND"/>
    <property type="match status" value="1"/>
</dbReference>
<comment type="caution">
    <text evidence="4">The sequence shown here is derived from an EMBL/GenBank/DDBJ whole genome shotgun (WGS) entry which is preliminary data.</text>
</comment>
<proteinExistence type="predicted"/>
<evidence type="ECO:0000313" key="5">
    <source>
        <dbReference type="Proteomes" id="UP001623660"/>
    </source>
</evidence>
<dbReference type="InterPro" id="IPR011109">
    <property type="entry name" value="DNA_bind_recombinase_dom"/>
</dbReference>
<organism evidence="4 5">
    <name type="scientific">Candidatus Clostridium eludens</name>
    <dbReference type="NCBI Taxonomy" id="3381663"/>
    <lineage>
        <taxon>Bacteria</taxon>
        <taxon>Bacillati</taxon>
        <taxon>Bacillota</taxon>
        <taxon>Clostridia</taxon>
        <taxon>Eubacteriales</taxon>
        <taxon>Clostridiaceae</taxon>
        <taxon>Clostridium</taxon>
    </lineage>
</organism>
<dbReference type="InterPro" id="IPR006119">
    <property type="entry name" value="Resolv_N"/>
</dbReference>
<reference evidence="4 5" key="1">
    <citation type="submission" date="2024-11" db="EMBL/GenBank/DDBJ databases">
        <authorList>
            <person name="Heng Y.C."/>
            <person name="Lim A.C.H."/>
            <person name="Lee J.K.Y."/>
            <person name="Kittelmann S."/>
        </authorList>
    </citation>
    <scope>NUCLEOTIDE SEQUENCE [LARGE SCALE GENOMIC DNA]</scope>
    <source>
        <strain evidence="4 5">WILCCON 0269</strain>
    </source>
</reference>
<dbReference type="PANTHER" id="PTHR30461:SF23">
    <property type="entry name" value="DNA RECOMBINASE-RELATED"/>
    <property type="match status" value="1"/>
</dbReference>
<accession>A0ABW8SML5</accession>
<gene>
    <name evidence="4" type="ORF">ACJDU8_12975</name>
</gene>
<feature type="coiled-coil region" evidence="1">
    <location>
        <begin position="354"/>
        <end position="405"/>
    </location>
</feature>
<name>A0ABW8SML5_9CLOT</name>
<sequence length="506" mass="58916">MNVCIYLRKSRADEELERDLGQGETLAKHRKALLKYAKEKDLNIVEVHEEIVSGESLIHRPEMLKMLKEIENGRYDAVLCMDVQRLGRGNMQEQGLILQTFKDHNTKIITLQKTYDLNNDFDEEYSEFEAFMSRKELKMINRRLQSGRIRSIEEGNYLSPLPPYGYNIKDEKHSRSLSPHTEQSPVVKLIFDMYVSKHMGCGSIASELDKMGYKSYTGSSWSASTIASIIKNPVYIGKVTWKKKDIKKSKNPNKVKDTKLRPRDEWVVVDGKHPSIIDENTFYTAQEIINRRYHVPYQITNGSRNPLAGIIICGICGSKMVYRPYGNRAAHIICPKKNCSNKSSKFIYIENRLLESMKVLLENLELNIEVNKKENKNINMYSKQIKNLESELNELKIQKTKLYDLLERGIYDIDTFVARSKNIADRIEKTTKSISILKENIIYENKKQDNKEIIFKIKNVLQVYEKSDINKKNILLKNTLVKAIYLKRKDQKDDDFSLVIYPRISF</sequence>
<evidence type="ECO:0000259" key="3">
    <source>
        <dbReference type="PROSITE" id="PS51737"/>
    </source>
</evidence>
<dbReference type="PROSITE" id="PS51736">
    <property type="entry name" value="RECOMBINASES_3"/>
    <property type="match status" value="1"/>
</dbReference>
<dbReference type="Gene3D" id="3.40.50.1390">
    <property type="entry name" value="Resolvase, N-terminal catalytic domain"/>
    <property type="match status" value="1"/>
</dbReference>
<dbReference type="InterPro" id="IPR036162">
    <property type="entry name" value="Resolvase-like_N_sf"/>
</dbReference>
<feature type="domain" description="Resolvase/invertase-type recombinase catalytic" evidence="2">
    <location>
        <begin position="2"/>
        <end position="155"/>
    </location>
</feature>
<dbReference type="EMBL" id="JBJHZX010000018">
    <property type="protein sequence ID" value="MFL0196461.1"/>
    <property type="molecule type" value="Genomic_DNA"/>
</dbReference>
<evidence type="ECO:0000256" key="1">
    <source>
        <dbReference type="SAM" id="Coils"/>
    </source>
</evidence>
<dbReference type="Gene3D" id="3.90.1750.20">
    <property type="entry name" value="Putative Large Serine Recombinase, Chain B, Domain 2"/>
    <property type="match status" value="1"/>
</dbReference>
<dbReference type="Pfam" id="PF00239">
    <property type="entry name" value="Resolvase"/>
    <property type="match status" value="1"/>
</dbReference>
<evidence type="ECO:0000259" key="2">
    <source>
        <dbReference type="PROSITE" id="PS51736"/>
    </source>
</evidence>
<dbReference type="PANTHER" id="PTHR30461">
    <property type="entry name" value="DNA-INVERTASE FROM LAMBDOID PROPHAGE"/>
    <property type="match status" value="1"/>
</dbReference>
<dbReference type="InterPro" id="IPR050639">
    <property type="entry name" value="SSR_resolvase"/>
</dbReference>
<keyword evidence="5" id="KW-1185">Reference proteome</keyword>
<feature type="domain" description="Recombinase" evidence="3">
    <location>
        <begin position="163"/>
        <end position="295"/>
    </location>
</feature>
<dbReference type="InterPro" id="IPR025827">
    <property type="entry name" value="Zn_ribbon_recom_dom"/>
</dbReference>
<dbReference type="CDD" id="cd00338">
    <property type="entry name" value="Ser_Recombinase"/>
    <property type="match status" value="1"/>
</dbReference>